<evidence type="ECO:0000256" key="1">
    <source>
        <dbReference type="ARBA" id="ARBA00007422"/>
    </source>
</evidence>
<comment type="pathway">
    <text evidence="6 7">Carbohydrate biosynthesis; gluconeogenesis.</text>
</comment>
<dbReference type="InterPro" id="IPR000652">
    <property type="entry name" value="Triosephosphate_isomerase"/>
</dbReference>
<reference evidence="8 9" key="1">
    <citation type="submission" date="2021-03" db="EMBL/GenBank/DDBJ databases">
        <title>Genomic Encyclopedia of Type Strains, Phase IV (KMG-IV): sequencing the most valuable type-strain genomes for metagenomic binning, comparative biology and taxonomic classification.</title>
        <authorList>
            <person name="Goeker M."/>
        </authorList>
    </citation>
    <scope>NUCLEOTIDE SEQUENCE [LARGE SCALE GENOMIC DNA]</scope>
    <source>
        <strain evidence="8 9">DSM 27563</strain>
    </source>
</reference>
<dbReference type="InterPro" id="IPR035990">
    <property type="entry name" value="TIM_sf"/>
</dbReference>
<keyword evidence="9" id="KW-1185">Reference proteome</keyword>
<dbReference type="EC" id="5.3.1.1" evidence="6 7"/>
<evidence type="ECO:0000313" key="9">
    <source>
        <dbReference type="Proteomes" id="UP001519306"/>
    </source>
</evidence>
<dbReference type="PANTHER" id="PTHR21139:SF42">
    <property type="entry name" value="TRIOSEPHOSPHATE ISOMERASE"/>
    <property type="match status" value="1"/>
</dbReference>
<feature type="binding site" evidence="6">
    <location>
        <position position="210"/>
    </location>
    <ligand>
        <name>substrate</name>
    </ligand>
</feature>
<dbReference type="PANTHER" id="PTHR21139">
    <property type="entry name" value="TRIOSEPHOSPHATE ISOMERASE"/>
    <property type="match status" value="1"/>
</dbReference>
<name>A0ABS4KDP3_9FIRM</name>
<keyword evidence="4 6" id="KW-0324">Glycolysis</keyword>
<evidence type="ECO:0000256" key="5">
    <source>
        <dbReference type="ARBA" id="ARBA00023235"/>
    </source>
</evidence>
<dbReference type="PROSITE" id="PS00171">
    <property type="entry name" value="TIM_1"/>
    <property type="match status" value="1"/>
</dbReference>
<evidence type="ECO:0000256" key="4">
    <source>
        <dbReference type="ARBA" id="ARBA00023152"/>
    </source>
</evidence>
<dbReference type="PROSITE" id="PS51440">
    <property type="entry name" value="TIM_2"/>
    <property type="match status" value="1"/>
</dbReference>
<evidence type="ECO:0000256" key="2">
    <source>
        <dbReference type="ARBA" id="ARBA00022432"/>
    </source>
</evidence>
<feature type="active site" description="Proton acceptor" evidence="6">
    <location>
        <position position="164"/>
    </location>
</feature>
<evidence type="ECO:0000313" key="8">
    <source>
        <dbReference type="EMBL" id="MBP2025882.1"/>
    </source>
</evidence>
<feature type="binding site" evidence="6">
    <location>
        <begin position="231"/>
        <end position="232"/>
    </location>
    <ligand>
        <name>substrate</name>
    </ligand>
</feature>
<dbReference type="InterPro" id="IPR022896">
    <property type="entry name" value="TrioseP_Isoase_bac/euk"/>
</dbReference>
<dbReference type="Gene3D" id="3.20.20.70">
    <property type="entry name" value="Aldolase class I"/>
    <property type="match status" value="1"/>
</dbReference>
<dbReference type="CDD" id="cd00311">
    <property type="entry name" value="TIM"/>
    <property type="match status" value="1"/>
</dbReference>
<dbReference type="RefSeq" id="WP_210061548.1">
    <property type="nucleotide sequence ID" value="NZ_JAGGLJ010000014.1"/>
</dbReference>
<dbReference type="EMBL" id="JAGGLJ010000014">
    <property type="protein sequence ID" value="MBP2025882.1"/>
    <property type="molecule type" value="Genomic_DNA"/>
</dbReference>
<keyword evidence="5 6" id="KW-0413">Isomerase</keyword>
<comment type="function">
    <text evidence="6">Involved in the gluconeogenesis. Catalyzes stereospecifically the conversion of dihydroxyacetone phosphate (DHAP) to D-glyceraldehyde-3-phosphate (G3P).</text>
</comment>
<sequence>MRKPLIAGNWKMNLNVTDTKEMLNELVKMDLDNKVDALICPTFTSLYPAMEILKDSNVLLGAQNVSEYEDGARTGEISTNMLRDLDVKYIILGHSERRTYYNESNEIVNAKIKRAIDEDFVAILCVGEEEKDREENNHEKVVENQLRKSLKDIEDYKKVVVAYEPIWAIGTGKTCNPEDAEKMCLFIREILSDIFDKEKSNEIRILYGGSVKPANVKELMQNENIDGALVGGASLKAEDFRDLVNFGE</sequence>
<comment type="caution">
    <text evidence="8">The sequence shown here is derived from an EMBL/GenBank/DDBJ whole genome shotgun (WGS) entry which is preliminary data.</text>
</comment>
<comment type="similarity">
    <text evidence="1 6 7">Belongs to the triosephosphate isomerase family.</text>
</comment>
<dbReference type="HAMAP" id="MF_00147_B">
    <property type="entry name" value="TIM_B"/>
    <property type="match status" value="1"/>
</dbReference>
<protein>
    <recommendedName>
        <fullName evidence="6 7">Triosephosphate isomerase</fullName>
        <shortName evidence="6">TIM</shortName>
        <shortName evidence="6">TPI</shortName>
        <ecNumber evidence="6 7">5.3.1.1</ecNumber>
    </recommendedName>
    <alternativeName>
        <fullName evidence="6">Triose-phosphate isomerase</fullName>
    </alternativeName>
</protein>
<dbReference type="NCBIfam" id="TIGR00419">
    <property type="entry name" value="tim"/>
    <property type="match status" value="1"/>
</dbReference>
<comment type="subcellular location">
    <subcellularLocation>
        <location evidence="6 7">Cytoplasm</location>
    </subcellularLocation>
</comment>
<dbReference type="SUPFAM" id="SSF51351">
    <property type="entry name" value="Triosephosphate isomerase (TIM)"/>
    <property type="match status" value="1"/>
</dbReference>
<comment type="catalytic activity">
    <reaction evidence="6 7">
        <text>D-glyceraldehyde 3-phosphate = dihydroxyacetone phosphate</text>
        <dbReference type="Rhea" id="RHEA:18585"/>
        <dbReference type="ChEBI" id="CHEBI:57642"/>
        <dbReference type="ChEBI" id="CHEBI:59776"/>
        <dbReference type="EC" id="5.3.1.1"/>
    </reaction>
</comment>
<keyword evidence="3 6" id="KW-0963">Cytoplasm</keyword>
<dbReference type="Proteomes" id="UP001519306">
    <property type="component" value="Unassembled WGS sequence"/>
</dbReference>
<feature type="binding site" evidence="6">
    <location>
        <position position="170"/>
    </location>
    <ligand>
        <name>substrate</name>
    </ligand>
</feature>
<evidence type="ECO:0000256" key="6">
    <source>
        <dbReference type="HAMAP-Rule" id="MF_00147"/>
    </source>
</evidence>
<evidence type="ECO:0000256" key="3">
    <source>
        <dbReference type="ARBA" id="ARBA00022490"/>
    </source>
</evidence>
<feature type="active site" description="Electrophile" evidence="6">
    <location>
        <position position="94"/>
    </location>
</feature>
<comment type="subunit">
    <text evidence="6 7">Homodimer.</text>
</comment>
<accession>A0ABS4KDP3</accession>
<dbReference type="Pfam" id="PF00121">
    <property type="entry name" value="TIM"/>
    <property type="match status" value="1"/>
</dbReference>
<feature type="binding site" evidence="6">
    <location>
        <begin position="9"/>
        <end position="11"/>
    </location>
    <ligand>
        <name>substrate</name>
    </ligand>
</feature>
<gene>
    <name evidence="6" type="primary">tpiA</name>
    <name evidence="8" type="ORF">J2Z71_001431</name>
</gene>
<dbReference type="InterPro" id="IPR013785">
    <property type="entry name" value="Aldolase_TIM"/>
</dbReference>
<dbReference type="GO" id="GO:0004807">
    <property type="term" value="F:triose-phosphate isomerase activity"/>
    <property type="evidence" value="ECO:0007669"/>
    <property type="project" value="UniProtKB-EC"/>
</dbReference>
<keyword evidence="2 6" id="KW-0312">Gluconeogenesis</keyword>
<comment type="pathway">
    <text evidence="6 7">Carbohydrate degradation; glycolysis; D-glyceraldehyde 3-phosphate from glycerone phosphate: step 1/1.</text>
</comment>
<evidence type="ECO:0000256" key="7">
    <source>
        <dbReference type="RuleBase" id="RU363013"/>
    </source>
</evidence>
<proteinExistence type="inferred from homology"/>
<dbReference type="InterPro" id="IPR020861">
    <property type="entry name" value="Triosephosphate_isomerase_AS"/>
</dbReference>
<organism evidence="8 9">
    <name type="scientific">Peptoniphilus stercorisuis</name>
    <dbReference type="NCBI Taxonomy" id="1436965"/>
    <lineage>
        <taxon>Bacteria</taxon>
        <taxon>Bacillati</taxon>
        <taxon>Bacillota</taxon>
        <taxon>Tissierellia</taxon>
        <taxon>Tissierellales</taxon>
        <taxon>Peptoniphilaceae</taxon>
        <taxon>Peptoniphilus</taxon>
    </lineage>
</organism>